<reference evidence="1" key="1">
    <citation type="submission" date="2015-06" db="UniProtKB">
        <authorList>
            <consortium name="EnsemblPlants"/>
        </authorList>
    </citation>
    <scope>IDENTIFICATION</scope>
</reference>
<name>M8CG27_AEGTA</name>
<sequence length="248" mass="28449">MEHGGSTTLDRMAAARVDTRRFLVKHGTMAGEVVCQGRQCYEESGQLAGFTDVPDQLGEKMALQRLLARSIPCAALSWYLCHKVIVVYWQISSNKNTNRCYQRKVGQHYLGSSEAGVYFANLRDRIPIWYLIEPFNGEVKWVLKKSNGLVQPTASISSLNPKGICRPWIFDDDPDLDRYGNNKRLEKVVLDWNWDDDNILDECGRRSGHCPLLGCQLLGFHPYKEIAFFLMERFEVWLIILIAQKFSI</sequence>
<organism evidence="1">
    <name type="scientific">Aegilops tauschii</name>
    <name type="common">Tausch's goatgrass</name>
    <name type="synonym">Aegilops squarrosa</name>
    <dbReference type="NCBI Taxonomy" id="37682"/>
    <lineage>
        <taxon>Eukaryota</taxon>
        <taxon>Viridiplantae</taxon>
        <taxon>Streptophyta</taxon>
        <taxon>Embryophyta</taxon>
        <taxon>Tracheophyta</taxon>
        <taxon>Spermatophyta</taxon>
        <taxon>Magnoliopsida</taxon>
        <taxon>Liliopsida</taxon>
        <taxon>Poales</taxon>
        <taxon>Poaceae</taxon>
        <taxon>BOP clade</taxon>
        <taxon>Pooideae</taxon>
        <taxon>Triticodae</taxon>
        <taxon>Triticeae</taxon>
        <taxon>Triticinae</taxon>
        <taxon>Aegilops</taxon>
    </lineage>
</organism>
<evidence type="ECO:0000313" key="1">
    <source>
        <dbReference type="EnsemblPlants" id="EMT22136"/>
    </source>
</evidence>
<accession>M8CG27</accession>
<dbReference type="PANTHER" id="PTHR34591:SF39">
    <property type="entry name" value="F-BOX DOMAIN-CONTAINING PROTEIN"/>
    <property type="match status" value="1"/>
</dbReference>
<dbReference type="EnsemblPlants" id="EMT22136">
    <property type="protein sequence ID" value="EMT22136"/>
    <property type="gene ID" value="F775_22647"/>
</dbReference>
<protein>
    <submittedName>
        <fullName evidence="1">Uncharacterized protein</fullName>
    </submittedName>
</protein>
<proteinExistence type="predicted"/>
<dbReference type="AlphaFoldDB" id="M8CG27"/>
<dbReference type="PANTHER" id="PTHR34591">
    <property type="entry name" value="OS03G0653100 PROTEIN-RELATED"/>
    <property type="match status" value="1"/>
</dbReference>